<feature type="domain" description="N-end rule aminoacyl transferase C-terminal" evidence="1">
    <location>
        <begin position="107"/>
        <end position="200"/>
    </location>
</feature>
<dbReference type="InterPro" id="IPR016181">
    <property type="entry name" value="Acyl_CoA_acyltransferase"/>
</dbReference>
<evidence type="ECO:0000259" key="1">
    <source>
        <dbReference type="Pfam" id="PF04377"/>
    </source>
</evidence>
<evidence type="ECO:0000313" key="2">
    <source>
        <dbReference type="EMBL" id="MCA9379642.1"/>
    </source>
</evidence>
<reference evidence="2" key="1">
    <citation type="submission" date="2020-04" db="EMBL/GenBank/DDBJ databases">
        <authorList>
            <person name="Zhang T."/>
        </authorList>
    </citation>
    <scope>NUCLEOTIDE SEQUENCE</scope>
    <source>
        <strain evidence="2">HKST-UBA15</strain>
    </source>
</reference>
<sequence>MSNYYKTDQITLTNLSQESIEEKYSLGYIFTRLGKGVMNQTRSLRIDLSKFELTSENRRILKHNENLMISEGQIPMTFDEYDWEISKLAKEFYETKFGSKTFTTNKARELLTNPFKSNYNYLLTYKSEEKEVGYVITFQTEKILHYAYPFYQIDMINSNLGMGMMLKAILHSKNKDQKYFYLGSATKPEDKYKLQFKGLEWSNGRAWSDNIDELKEIILNNTTREEKKD</sequence>
<dbReference type="SUPFAM" id="SSF55729">
    <property type="entry name" value="Acyl-CoA N-acyltransferases (Nat)"/>
    <property type="match status" value="1"/>
</dbReference>
<dbReference type="AlphaFoldDB" id="A0A955I6S9"/>
<reference evidence="2" key="2">
    <citation type="journal article" date="2021" name="Microbiome">
        <title>Successional dynamics and alternative stable states in a saline activated sludge microbial community over 9 years.</title>
        <authorList>
            <person name="Wang Y."/>
            <person name="Ye J."/>
            <person name="Ju F."/>
            <person name="Liu L."/>
            <person name="Boyd J.A."/>
            <person name="Deng Y."/>
            <person name="Parks D.H."/>
            <person name="Jiang X."/>
            <person name="Yin X."/>
            <person name="Woodcroft B.J."/>
            <person name="Tyson G.W."/>
            <person name="Hugenholtz P."/>
            <person name="Polz M.F."/>
            <person name="Zhang T."/>
        </authorList>
    </citation>
    <scope>NUCLEOTIDE SEQUENCE</scope>
    <source>
        <strain evidence="2">HKST-UBA15</strain>
    </source>
</reference>
<name>A0A955I6S9_9BACT</name>
<dbReference type="Proteomes" id="UP000745577">
    <property type="component" value="Unassembled WGS sequence"/>
</dbReference>
<organism evidence="2 3">
    <name type="scientific">Candidatus Dojkabacteria bacterium</name>
    <dbReference type="NCBI Taxonomy" id="2099670"/>
    <lineage>
        <taxon>Bacteria</taxon>
        <taxon>Candidatus Dojkabacteria</taxon>
    </lineage>
</organism>
<protein>
    <recommendedName>
        <fullName evidence="1">N-end rule aminoacyl transferase C-terminal domain-containing protein</fullName>
    </recommendedName>
</protein>
<comment type="caution">
    <text evidence="2">The sequence shown here is derived from an EMBL/GenBank/DDBJ whole genome shotgun (WGS) entry which is preliminary data.</text>
</comment>
<evidence type="ECO:0000313" key="3">
    <source>
        <dbReference type="Proteomes" id="UP000745577"/>
    </source>
</evidence>
<proteinExistence type="predicted"/>
<accession>A0A955I6S9</accession>
<dbReference type="Pfam" id="PF04377">
    <property type="entry name" value="ATE_C"/>
    <property type="match status" value="1"/>
</dbReference>
<dbReference type="EMBL" id="JAGQLL010000006">
    <property type="protein sequence ID" value="MCA9379642.1"/>
    <property type="molecule type" value="Genomic_DNA"/>
</dbReference>
<dbReference type="InterPro" id="IPR007472">
    <property type="entry name" value="N-end_Aminoacyl_Trfase_C"/>
</dbReference>
<gene>
    <name evidence="2" type="ORF">KC675_00510</name>
</gene>
<dbReference type="GO" id="GO:0004057">
    <property type="term" value="F:arginyl-tRNA--protein transferase activity"/>
    <property type="evidence" value="ECO:0007669"/>
    <property type="project" value="InterPro"/>
</dbReference>